<keyword evidence="1" id="KW-0472">Membrane</keyword>
<keyword evidence="1" id="KW-1133">Transmembrane helix</keyword>
<gene>
    <name evidence="3" type="ORF">KSW38_19555</name>
</gene>
<protein>
    <submittedName>
        <fullName evidence="3">MFS transporter</fullName>
    </submittedName>
</protein>
<dbReference type="InterPro" id="IPR011701">
    <property type="entry name" value="MFS"/>
</dbReference>
<proteinExistence type="predicted"/>
<organism evidence="3 4">
    <name type="scientific">Paenarthrobacter aromaticivorans</name>
    <dbReference type="NCBI Taxonomy" id="2849150"/>
    <lineage>
        <taxon>Bacteria</taxon>
        <taxon>Bacillati</taxon>
        <taxon>Actinomycetota</taxon>
        <taxon>Actinomycetes</taxon>
        <taxon>Micrococcales</taxon>
        <taxon>Micrococcaceae</taxon>
        <taxon>Paenarthrobacter</taxon>
    </lineage>
</organism>
<feature type="domain" description="Major facilitator superfamily (MFS) profile" evidence="2">
    <location>
        <begin position="1"/>
        <end position="419"/>
    </location>
</feature>
<sequence>MQTMPTAVTKPARARSELTQGWRPLLGAVALYGGSPIILLQTGGLFIQPIREATGLPVSVIAIAPIVTLMLALAQPAVGALMERTGTRPLAIGALCTMVAGLIALAALPASEATFLTVAILIGLGGSLGFTATTAKYLSQWFRKNFGLAFGIVGGAASLIPLLAIPLITPAIYSSGWRAGYWVLTGFVALISLPIVLWGFREPKTALFDDSVAGENQKGSSPTEQSASYRYVLTDARFWVLMLSIALVTLALGGFIAHLQPMLLMSGIPVGTATTMTMAILMGVLTGRILGGFLLDRIWPYLVPIIVLTAAAIAAFTLTTSASTLAVPLLLVTVFTIGMAQGAEADFPAFFLLREFGPKRFAVISGYAFLIAGVCASLGGITFSALRDLTGNYTIAGYLGAAFYGGGMVLMVVVGALSRRAARQGKPVYIGHKAK</sequence>
<dbReference type="Pfam" id="PF07690">
    <property type="entry name" value="MFS_1"/>
    <property type="match status" value="1"/>
</dbReference>
<feature type="transmembrane region" description="Helical" evidence="1">
    <location>
        <begin position="59"/>
        <end position="78"/>
    </location>
</feature>
<feature type="transmembrane region" description="Helical" evidence="1">
    <location>
        <begin position="90"/>
        <end position="108"/>
    </location>
</feature>
<feature type="transmembrane region" description="Helical" evidence="1">
    <location>
        <begin position="263"/>
        <end position="286"/>
    </location>
</feature>
<dbReference type="PANTHER" id="PTHR11360">
    <property type="entry name" value="MONOCARBOXYLATE TRANSPORTER"/>
    <property type="match status" value="1"/>
</dbReference>
<dbReference type="PANTHER" id="PTHR11360:SF284">
    <property type="entry name" value="EG:103B4.3 PROTEIN-RELATED"/>
    <property type="match status" value="1"/>
</dbReference>
<dbReference type="InterPro" id="IPR020846">
    <property type="entry name" value="MFS_dom"/>
</dbReference>
<keyword evidence="1" id="KW-0812">Transmembrane</keyword>
<feature type="transmembrane region" description="Helical" evidence="1">
    <location>
        <begin position="114"/>
        <end position="135"/>
    </location>
</feature>
<evidence type="ECO:0000313" key="4">
    <source>
        <dbReference type="Proteomes" id="UP000824166"/>
    </source>
</evidence>
<feature type="transmembrane region" description="Helical" evidence="1">
    <location>
        <begin position="395"/>
        <end position="417"/>
    </location>
</feature>
<feature type="transmembrane region" description="Helical" evidence="1">
    <location>
        <begin position="179"/>
        <end position="200"/>
    </location>
</feature>
<feature type="transmembrane region" description="Helical" evidence="1">
    <location>
        <begin position="298"/>
        <end position="316"/>
    </location>
</feature>
<evidence type="ECO:0000256" key="1">
    <source>
        <dbReference type="SAM" id="Phobius"/>
    </source>
</evidence>
<feature type="transmembrane region" description="Helical" evidence="1">
    <location>
        <begin position="322"/>
        <end position="340"/>
    </location>
</feature>
<feature type="transmembrane region" description="Helical" evidence="1">
    <location>
        <begin position="25"/>
        <end position="47"/>
    </location>
</feature>
<reference evidence="3 4" key="1">
    <citation type="submission" date="2021-06" db="EMBL/GenBank/DDBJ databases">
        <authorList>
            <person name="Jeong J.W."/>
        </authorList>
    </citation>
    <scope>NUCLEOTIDE SEQUENCE [LARGE SCALE GENOMIC DNA]</scope>
    <source>
        <strain evidence="3 4">MMS21-TAE1-1</strain>
    </source>
</reference>
<feature type="transmembrane region" description="Helical" evidence="1">
    <location>
        <begin position="361"/>
        <end position="383"/>
    </location>
</feature>
<comment type="caution">
    <text evidence="3">The sequence shown here is derived from an EMBL/GenBank/DDBJ whole genome shotgun (WGS) entry which is preliminary data.</text>
</comment>
<name>A0ABS6IAQ0_9MICC</name>
<dbReference type="InterPro" id="IPR050327">
    <property type="entry name" value="Proton-linked_MCT"/>
</dbReference>
<keyword evidence="4" id="KW-1185">Reference proteome</keyword>
<evidence type="ECO:0000259" key="2">
    <source>
        <dbReference type="PROSITE" id="PS50850"/>
    </source>
</evidence>
<feature type="transmembrane region" description="Helical" evidence="1">
    <location>
        <begin position="238"/>
        <end position="257"/>
    </location>
</feature>
<dbReference type="Proteomes" id="UP000824166">
    <property type="component" value="Unassembled WGS sequence"/>
</dbReference>
<feature type="transmembrane region" description="Helical" evidence="1">
    <location>
        <begin position="147"/>
        <end position="173"/>
    </location>
</feature>
<dbReference type="RefSeq" id="WP_216926618.1">
    <property type="nucleotide sequence ID" value="NZ_JAHOPC010000015.1"/>
</dbReference>
<evidence type="ECO:0000313" key="3">
    <source>
        <dbReference type="EMBL" id="MBU8868495.1"/>
    </source>
</evidence>
<accession>A0ABS6IAQ0</accession>
<dbReference type="EMBL" id="JAHOPC010000015">
    <property type="protein sequence ID" value="MBU8868495.1"/>
    <property type="molecule type" value="Genomic_DNA"/>
</dbReference>
<dbReference type="PROSITE" id="PS50850">
    <property type="entry name" value="MFS"/>
    <property type="match status" value="1"/>
</dbReference>